<name>A0A381RPT2_9ZZZZ</name>
<keyword evidence="4" id="KW-0479">Metal-binding</keyword>
<keyword evidence="3" id="KW-0349">Heme</keyword>
<evidence type="ECO:0000313" key="9">
    <source>
        <dbReference type="EMBL" id="SUZ93890.1"/>
    </source>
</evidence>
<evidence type="ECO:0000256" key="3">
    <source>
        <dbReference type="ARBA" id="ARBA00022617"/>
    </source>
</evidence>
<organism evidence="9">
    <name type="scientific">marine metagenome</name>
    <dbReference type="NCBI Taxonomy" id="408172"/>
    <lineage>
        <taxon>unclassified sequences</taxon>
        <taxon>metagenomes</taxon>
        <taxon>ecological metagenomes</taxon>
    </lineage>
</organism>
<dbReference type="PROSITE" id="PS51007">
    <property type="entry name" value="CYTC"/>
    <property type="match status" value="1"/>
</dbReference>
<dbReference type="GO" id="GO:0016491">
    <property type="term" value="F:oxidoreductase activity"/>
    <property type="evidence" value="ECO:0007669"/>
    <property type="project" value="UniProtKB-KW"/>
</dbReference>
<keyword evidence="5" id="KW-0732">Signal</keyword>
<protein>
    <recommendedName>
        <fullName evidence="8">Cytochrome c domain-containing protein</fullName>
    </recommendedName>
</protein>
<accession>A0A381RPT2</accession>
<evidence type="ECO:0000256" key="1">
    <source>
        <dbReference type="ARBA" id="ARBA00001931"/>
    </source>
</evidence>
<gene>
    <name evidence="9" type="ORF">METZ01_LOCUS46744</name>
</gene>
<dbReference type="GO" id="GO:0046872">
    <property type="term" value="F:metal ion binding"/>
    <property type="evidence" value="ECO:0007669"/>
    <property type="project" value="UniProtKB-KW"/>
</dbReference>
<feature type="domain" description="Cytochrome c" evidence="8">
    <location>
        <begin position="48"/>
        <end position="127"/>
    </location>
</feature>
<evidence type="ECO:0000256" key="7">
    <source>
        <dbReference type="ARBA" id="ARBA00023004"/>
    </source>
</evidence>
<comment type="cofactor">
    <cofactor evidence="1">
        <name>pyrroloquinoline quinone</name>
        <dbReference type="ChEBI" id="CHEBI:58442"/>
    </cofactor>
</comment>
<evidence type="ECO:0000256" key="6">
    <source>
        <dbReference type="ARBA" id="ARBA00023002"/>
    </source>
</evidence>
<evidence type="ECO:0000256" key="2">
    <source>
        <dbReference type="ARBA" id="ARBA00008156"/>
    </source>
</evidence>
<keyword evidence="7" id="KW-0408">Iron</keyword>
<feature type="non-terminal residue" evidence="9">
    <location>
        <position position="658"/>
    </location>
</feature>
<dbReference type="InterPro" id="IPR018391">
    <property type="entry name" value="PQQ_b-propeller_rpt"/>
</dbReference>
<keyword evidence="6" id="KW-0560">Oxidoreductase</keyword>
<dbReference type="InterPro" id="IPR036909">
    <property type="entry name" value="Cyt_c-like_dom_sf"/>
</dbReference>
<sequence length="658" mass="70808">MPSTKTGCRVLNPGALATAIGLVALSAVGSLSQASTAQTAQAPSYTETQALSGEAAYQRYCAACHRANLAGSEAGPALAGAGFISGWGTRSVGELFELTQATMPPGGAGILSTSGITNVIAYVLKANGVPSGVRPLLATDTSIIGVGERLEVDTVPSEDTDPRRIGLRNILANRPGPDAPPGSRTSPGETELLDEVENFIPVTDAMLENPDPANWLSYRRTYDGWGHSPLDQIDLTNVEDLTLAWAWAMDDGFNQPTPMVYNGTMYLANPGNVVQALDAATGTLLWEFRREFADDYQPGGFNQMRNLAIWGDKVYLATKDAYLLALDARTGAVAWETQIASYRKGYTNVAGPLVVKGKVINGINGCRQFFEDSCFITAHDAETGEEVWRTFTVADGELGDKTWGNLDWELRGGVDVWITGSYDPELDLTYWGTAQAKPWVAASRGLSATDATLYANSTLALDPDTGKIIWYRQHVPGETLDLDEAFEQVLVDVNDEKALFTIGKHGILWKLDRVTGKFQGLKQTIYQDVFEKIDPVTGSVEYRQDIRDAIVGEWISVCPSTAGGHNWPAMAYSPEATALIIPLSQSCLEISGRPVALERGSGGEAGDRRWKEMPGTNGKLGKLAAYNVETLEEMWSIEQRAAFLTAVLTTAGGLAFAG</sequence>
<comment type="similarity">
    <text evidence="2">Belongs to the bacterial PQQ dehydrogenase family.</text>
</comment>
<dbReference type="InterPro" id="IPR002372">
    <property type="entry name" value="PQQ_rpt_dom"/>
</dbReference>
<dbReference type="GO" id="GO:0020037">
    <property type="term" value="F:heme binding"/>
    <property type="evidence" value="ECO:0007669"/>
    <property type="project" value="InterPro"/>
</dbReference>
<dbReference type="PANTHER" id="PTHR32303">
    <property type="entry name" value="QUINOPROTEIN ALCOHOL DEHYDROGENASE (CYTOCHROME C)"/>
    <property type="match status" value="1"/>
</dbReference>
<dbReference type="Pfam" id="PF01011">
    <property type="entry name" value="PQQ"/>
    <property type="match status" value="1"/>
</dbReference>
<dbReference type="InterPro" id="IPR011047">
    <property type="entry name" value="Quinoprotein_ADH-like_sf"/>
</dbReference>
<feature type="non-terminal residue" evidence="9">
    <location>
        <position position="1"/>
    </location>
</feature>
<evidence type="ECO:0000256" key="4">
    <source>
        <dbReference type="ARBA" id="ARBA00022723"/>
    </source>
</evidence>
<dbReference type="SMART" id="SM00564">
    <property type="entry name" value="PQQ"/>
    <property type="match status" value="4"/>
</dbReference>
<proteinExistence type="inferred from homology"/>
<evidence type="ECO:0000256" key="5">
    <source>
        <dbReference type="ARBA" id="ARBA00022729"/>
    </source>
</evidence>
<dbReference type="AlphaFoldDB" id="A0A381RPT2"/>
<dbReference type="GO" id="GO:0009055">
    <property type="term" value="F:electron transfer activity"/>
    <property type="evidence" value="ECO:0007669"/>
    <property type="project" value="InterPro"/>
</dbReference>
<dbReference type="PANTHER" id="PTHR32303:SF20">
    <property type="entry name" value="QUINOPROTEIN ETHANOL DEHYDROGENASE"/>
    <property type="match status" value="1"/>
</dbReference>
<reference evidence="9" key="1">
    <citation type="submission" date="2018-05" db="EMBL/GenBank/DDBJ databases">
        <authorList>
            <person name="Lanie J.A."/>
            <person name="Ng W.-L."/>
            <person name="Kazmierczak K.M."/>
            <person name="Andrzejewski T.M."/>
            <person name="Davidsen T.M."/>
            <person name="Wayne K.J."/>
            <person name="Tettelin H."/>
            <person name="Glass J.I."/>
            <person name="Rusch D."/>
            <person name="Podicherti R."/>
            <person name="Tsui H.-C.T."/>
            <person name="Winkler M.E."/>
        </authorList>
    </citation>
    <scope>NUCLEOTIDE SEQUENCE</scope>
</reference>
<evidence type="ECO:0000259" key="8">
    <source>
        <dbReference type="PROSITE" id="PS51007"/>
    </source>
</evidence>
<dbReference type="Gene3D" id="1.10.760.10">
    <property type="entry name" value="Cytochrome c-like domain"/>
    <property type="match status" value="1"/>
</dbReference>
<dbReference type="Pfam" id="PF13442">
    <property type="entry name" value="Cytochrome_CBB3"/>
    <property type="match status" value="1"/>
</dbReference>
<dbReference type="Gene3D" id="2.140.10.10">
    <property type="entry name" value="Quinoprotein alcohol dehydrogenase-like superfamily"/>
    <property type="match status" value="1"/>
</dbReference>
<dbReference type="SUPFAM" id="SSF50998">
    <property type="entry name" value="Quinoprotein alcohol dehydrogenase-like"/>
    <property type="match status" value="1"/>
</dbReference>
<dbReference type="InterPro" id="IPR009056">
    <property type="entry name" value="Cyt_c-like_dom"/>
</dbReference>
<dbReference type="SUPFAM" id="SSF46626">
    <property type="entry name" value="Cytochrome c"/>
    <property type="match status" value="1"/>
</dbReference>
<dbReference type="EMBL" id="UINC01002185">
    <property type="protein sequence ID" value="SUZ93890.1"/>
    <property type="molecule type" value="Genomic_DNA"/>
</dbReference>